<dbReference type="Pfam" id="PF00535">
    <property type="entry name" value="Glycos_transf_2"/>
    <property type="match status" value="1"/>
</dbReference>
<dbReference type="InterPro" id="IPR001173">
    <property type="entry name" value="Glyco_trans_2-like"/>
</dbReference>
<dbReference type="RefSeq" id="WP_015181870.1">
    <property type="nucleotide sequence ID" value="NC_019738.1"/>
</dbReference>
<dbReference type="AlphaFoldDB" id="K9WBW5"/>
<dbReference type="GO" id="GO:0016758">
    <property type="term" value="F:hexosyltransferase activity"/>
    <property type="evidence" value="ECO:0007669"/>
    <property type="project" value="UniProtKB-ARBA"/>
</dbReference>
<dbReference type="eggNOG" id="COG1216">
    <property type="taxonomic scope" value="Bacteria"/>
</dbReference>
<dbReference type="Proteomes" id="UP000010471">
    <property type="component" value="Chromosome"/>
</dbReference>
<evidence type="ECO:0000313" key="3">
    <source>
        <dbReference type="Proteomes" id="UP000010471"/>
    </source>
</evidence>
<accession>K9WBW5</accession>
<feature type="domain" description="Glycosyltransferase 2-like" evidence="1">
    <location>
        <begin position="8"/>
        <end position="134"/>
    </location>
</feature>
<dbReference type="KEGG" id="mic:Mic7113_1862"/>
<reference evidence="2 3" key="1">
    <citation type="submission" date="2012-06" db="EMBL/GenBank/DDBJ databases">
        <title>Finished chromosome of genome of Microcoleus sp. PCC 7113.</title>
        <authorList>
            <consortium name="US DOE Joint Genome Institute"/>
            <person name="Gugger M."/>
            <person name="Coursin T."/>
            <person name="Rippka R."/>
            <person name="Tandeau De Marsac N."/>
            <person name="Huntemann M."/>
            <person name="Wei C.-L."/>
            <person name="Han J."/>
            <person name="Detter J.C."/>
            <person name="Han C."/>
            <person name="Tapia R."/>
            <person name="Chen A."/>
            <person name="Kyrpides N."/>
            <person name="Mavromatis K."/>
            <person name="Markowitz V."/>
            <person name="Szeto E."/>
            <person name="Ivanova N."/>
            <person name="Pagani I."/>
            <person name="Pati A."/>
            <person name="Goodwin L."/>
            <person name="Nordberg H.P."/>
            <person name="Cantor M.N."/>
            <person name="Hua S.X."/>
            <person name="Woyke T."/>
            <person name="Kerfeld C.A."/>
        </authorList>
    </citation>
    <scope>NUCLEOTIDE SEQUENCE [LARGE SCALE GENOMIC DNA]</scope>
    <source>
        <strain evidence="2 3">PCC 7113</strain>
    </source>
</reference>
<dbReference type="SUPFAM" id="SSF53448">
    <property type="entry name" value="Nucleotide-diphospho-sugar transferases"/>
    <property type="match status" value="1"/>
</dbReference>
<dbReference type="PANTHER" id="PTHR22916">
    <property type="entry name" value="GLYCOSYLTRANSFERASE"/>
    <property type="match status" value="1"/>
</dbReference>
<gene>
    <name evidence="2" type="ORF">Mic7113_1862</name>
</gene>
<dbReference type="PATRIC" id="fig|1173027.3.peg.2058"/>
<proteinExistence type="predicted"/>
<dbReference type="Gene3D" id="3.90.550.10">
    <property type="entry name" value="Spore Coat Polysaccharide Biosynthesis Protein SpsA, Chain A"/>
    <property type="match status" value="1"/>
</dbReference>
<protein>
    <submittedName>
        <fullName evidence="2">Glycosyl transferase</fullName>
    </submittedName>
</protein>
<name>K9WBW5_9CYAN</name>
<keyword evidence="2" id="KW-0808">Transferase</keyword>
<organism evidence="2 3">
    <name type="scientific">Allocoleopsis franciscana PCC 7113</name>
    <dbReference type="NCBI Taxonomy" id="1173027"/>
    <lineage>
        <taxon>Bacteria</taxon>
        <taxon>Bacillati</taxon>
        <taxon>Cyanobacteriota</taxon>
        <taxon>Cyanophyceae</taxon>
        <taxon>Coleofasciculales</taxon>
        <taxon>Coleofasciculaceae</taxon>
        <taxon>Allocoleopsis</taxon>
        <taxon>Allocoleopsis franciscana</taxon>
    </lineage>
</organism>
<keyword evidence="3" id="KW-1185">Reference proteome</keyword>
<evidence type="ECO:0000313" key="2">
    <source>
        <dbReference type="EMBL" id="AFZ17718.1"/>
    </source>
</evidence>
<dbReference type="PANTHER" id="PTHR22916:SF3">
    <property type="entry name" value="UDP-GLCNAC:BETAGAL BETA-1,3-N-ACETYLGLUCOSAMINYLTRANSFERASE-LIKE PROTEIN 1"/>
    <property type="match status" value="1"/>
</dbReference>
<dbReference type="OrthoDB" id="450387at2"/>
<sequence>MKDKPVVSIAINNYNYERFLPEAIDSALNQTYPHIEVIVVDDGSTDNSKEIIKNYGDKIIPVFKENGGQASAFNAGFAASRGDIICFLDADDAFVPEKAAEIVKAFGDHQDAGWCFHSLKWVDADGKTSINKNSQEDASIHKNSHESLIHKYDLRAHIKEGKLKDKLDNLPSTTGLCFTRSLLQQILPMPEAKRIGLNDGYLEFTSIGLSKGIILNQELALYRVHGSNAYAQRPDRQKVQARIIVLTAYWMRTKFPEFSKFTNNLLATGLGMYQRAGGVEMECQEFVENYLTSITFPEKFEIYLRALYNYIKNTKFQ</sequence>
<dbReference type="InterPro" id="IPR029044">
    <property type="entry name" value="Nucleotide-diphossugar_trans"/>
</dbReference>
<evidence type="ECO:0000259" key="1">
    <source>
        <dbReference type="Pfam" id="PF00535"/>
    </source>
</evidence>
<dbReference type="EMBL" id="CP003630">
    <property type="protein sequence ID" value="AFZ17718.1"/>
    <property type="molecule type" value="Genomic_DNA"/>
</dbReference>
<dbReference type="HOGENOM" id="CLU_025996_0_7_3"/>
<dbReference type="STRING" id="1173027.Mic7113_1862"/>